<name>A0A812JVE0_9DINO</name>
<comment type="caution">
    <text evidence="1">The sequence shown here is derived from an EMBL/GenBank/DDBJ whole genome shotgun (WGS) entry which is preliminary data.</text>
</comment>
<dbReference type="Proteomes" id="UP000604046">
    <property type="component" value="Unassembled WGS sequence"/>
</dbReference>
<keyword evidence="2" id="KW-1185">Reference proteome</keyword>
<accession>A0A812JVE0</accession>
<evidence type="ECO:0000313" key="1">
    <source>
        <dbReference type="EMBL" id="CAE7217735.1"/>
    </source>
</evidence>
<dbReference type="AlphaFoldDB" id="A0A812JVE0"/>
<dbReference type="EMBL" id="CAJNDS010000557">
    <property type="protein sequence ID" value="CAE7217735.1"/>
    <property type="molecule type" value="Genomic_DNA"/>
</dbReference>
<protein>
    <submittedName>
        <fullName evidence="1">Uncharacterized protein</fullName>
    </submittedName>
</protein>
<reference evidence="1" key="1">
    <citation type="submission" date="2021-02" db="EMBL/GenBank/DDBJ databases">
        <authorList>
            <person name="Dougan E. K."/>
            <person name="Rhodes N."/>
            <person name="Thang M."/>
            <person name="Chan C."/>
        </authorList>
    </citation>
    <scope>NUCLEOTIDE SEQUENCE</scope>
</reference>
<sequence>MSAGNGLNKEWMFYTSTERQMCVLQAAKINKQRRALREALQAQRSLDVE</sequence>
<gene>
    <name evidence="1" type="ORF">SNAT2548_LOCUS7756</name>
</gene>
<organism evidence="1 2">
    <name type="scientific">Symbiodinium natans</name>
    <dbReference type="NCBI Taxonomy" id="878477"/>
    <lineage>
        <taxon>Eukaryota</taxon>
        <taxon>Sar</taxon>
        <taxon>Alveolata</taxon>
        <taxon>Dinophyceae</taxon>
        <taxon>Suessiales</taxon>
        <taxon>Symbiodiniaceae</taxon>
        <taxon>Symbiodinium</taxon>
    </lineage>
</organism>
<evidence type="ECO:0000313" key="2">
    <source>
        <dbReference type="Proteomes" id="UP000604046"/>
    </source>
</evidence>
<proteinExistence type="predicted"/>